<dbReference type="EMBL" id="KN826283">
    <property type="protein sequence ID" value="KIK79435.1"/>
    <property type="molecule type" value="Genomic_DNA"/>
</dbReference>
<evidence type="ECO:0000313" key="3">
    <source>
        <dbReference type="Proteomes" id="UP000054538"/>
    </source>
</evidence>
<dbReference type="InParanoid" id="A0A0D0DM51"/>
<dbReference type="HOGENOM" id="CLU_005049_3_0_1"/>
<gene>
    <name evidence="2" type="ORF">PAXRUDRAFT_161314</name>
</gene>
<feature type="domain" description="T6SS Phospholipase effector Tle1-like catalytic" evidence="1">
    <location>
        <begin position="171"/>
        <end position="269"/>
    </location>
</feature>
<reference evidence="2 3" key="1">
    <citation type="submission" date="2014-04" db="EMBL/GenBank/DDBJ databases">
        <authorList>
            <consortium name="DOE Joint Genome Institute"/>
            <person name="Kuo A."/>
            <person name="Kohler A."/>
            <person name="Jargeat P."/>
            <person name="Nagy L.G."/>
            <person name="Floudas D."/>
            <person name="Copeland A."/>
            <person name="Barry K.W."/>
            <person name="Cichocki N."/>
            <person name="Veneault-Fourrey C."/>
            <person name="LaButti K."/>
            <person name="Lindquist E.A."/>
            <person name="Lipzen A."/>
            <person name="Lundell T."/>
            <person name="Morin E."/>
            <person name="Murat C."/>
            <person name="Sun H."/>
            <person name="Tunlid A."/>
            <person name="Henrissat B."/>
            <person name="Grigoriev I.V."/>
            <person name="Hibbett D.S."/>
            <person name="Martin F."/>
            <person name="Nordberg H.P."/>
            <person name="Cantor M.N."/>
            <person name="Hua S.X."/>
        </authorList>
    </citation>
    <scope>NUCLEOTIDE SEQUENCE [LARGE SCALE GENOMIC DNA]</scope>
    <source>
        <strain evidence="2 3">Ve08.2h10</strain>
    </source>
</reference>
<dbReference type="PANTHER" id="PTHR33840:SF1">
    <property type="entry name" value="TLE1 PHOSPHOLIPASE DOMAIN-CONTAINING PROTEIN"/>
    <property type="match status" value="1"/>
</dbReference>
<evidence type="ECO:0000313" key="2">
    <source>
        <dbReference type="EMBL" id="KIK79435.1"/>
    </source>
</evidence>
<keyword evidence="3" id="KW-1185">Reference proteome</keyword>
<dbReference type="Proteomes" id="UP000054538">
    <property type="component" value="Unassembled WGS sequence"/>
</dbReference>
<protein>
    <recommendedName>
        <fullName evidence="1">T6SS Phospholipase effector Tle1-like catalytic domain-containing protein</fullName>
    </recommendedName>
</protein>
<organism evidence="2 3">
    <name type="scientific">Paxillus rubicundulus Ve08.2h10</name>
    <dbReference type="NCBI Taxonomy" id="930991"/>
    <lineage>
        <taxon>Eukaryota</taxon>
        <taxon>Fungi</taxon>
        <taxon>Dikarya</taxon>
        <taxon>Basidiomycota</taxon>
        <taxon>Agaricomycotina</taxon>
        <taxon>Agaricomycetes</taxon>
        <taxon>Agaricomycetidae</taxon>
        <taxon>Boletales</taxon>
        <taxon>Paxilineae</taxon>
        <taxon>Paxillaceae</taxon>
        <taxon>Paxillus</taxon>
    </lineage>
</organism>
<dbReference type="STRING" id="930991.A0A0D0DM51"/>
<dbReference type="OrthoDB" id="3057168at2759"/>
<sequence>MTPKTLLVFCDGTGVDGTLSDTNQENPSILALPGDGPVEGGGGSQQYATNVLRLSRSVKNKTSKGKEQIVFYQSGVGLEANFKGDPATGTTALPLRMYVPANKIRDAYNFIAQNYEDGDDICLFGGAYTARKLAGLIDRIGLLERESLGSFFEIWRQLLDGVTPVIPPGTKHPRIRIIGVWDTVDSVYGTIDALSIKDTSLPAKIDIALHAISLQENRQKFLPTLWTHPKAGLGKNQVLKQYWFPGAHSDVGGGYERHELADISLYWIAGEVQSIIELDLEFLRSYGQVKPDPWGTSQPHNAYLGTPIPQRPIVGHETRLDSKQIEKTSLLHESNKYAPQSLKEPDYMATLALIEKEFGSGYQPTFPKLNDFEKYCKEHWGKSKLGLSPPSYENPATIILHAVYWVSDSCHML</sequence>
<feature type="domain" description="T6SS Phospholipase effector Tle1-like catalytic" evidence="1">
    <location>
        <begin position="4"/>
        <end position="157"/>
    </location>
</feature>
<dbReference type="PANTHER" id="PTHR33840">
    <property type="match status" value="1"/>
</dbReference>
<reference evidence="3" key="2">
    <citation type="submission" date="2015-01" db="EMBL/GenBank/DDBJ databases">
        <title>Evolutionary Origins and Diversification of the Mycorrhizal Mutualists.</title>
        <authorList>
            <consortium name="DOE Joint Genome Institute"/>
            <consortium name="Mycorrhizal Genomics Consortium"/>
            <person name="Kohler A."/>
            <person name="Kuo A."/>
            <person name="Nagy L.G."/>
            <person name="Floudas D."/>
            <person name="Copeland A."/>
            <person name="Barry K.W."/>
            <person name="Cichocki N."/>
            <person name="Veneault-Fourrey C."/>
            <person name="LaButti K."/>
            <person name="Lindquist E.A."/>
            <person name="Lipzen A."/>
            <person name="Lundell T."/>
            <person name="Morin E."/>
            <person name="Murat C."/>
            <person name="Riley R."/>
            <person name="Ohm R."/>
            <person name="Sun H."/>
            <person name="Tunlid A."/>
            <person name="Henrissat B."/>
            <person name="Grigoriev I.V."/>
            <person name="Hibbett D.S."/>
            <person name="Martin F."/>
        </authorList>
    </citation>
    <scope>NUCLEOTIDE SEQUENCE [LARGE SCALE GENOMIC DNA]</scope>
    <source>
        <strain evidence="3">Ve08.2h10</strain>
    </source>
</reference>
<name>A0A0D0DM51_9AGAM</name>
<accession>A0A0D0DM51</accession>
<proteinExistence type="predicted"/>
<dbReference type="InterPro" id="IPR018712">
    <property type="entry name" value="Tle1-like_cat"/>
</dbReference>
<evidence type="ECO:0000259" key="1">
    <source>
        <dbReference type="Pfam" id="PF09994"/>
    </source>
</evidence>
<dbReference type="AlphaFoldDB" id="A0A0D0DM51"/>
<dbReference type="Pfam" id="PF09994">
    <property type="entry name" value="T6SS_Tle1-like_cat"/>
    <property type="match status" value="2"/>
</dbReference>